<feature type="signal peptide" evidence="1">
    <location>
        <begin position="1"/>
        <end position="18"/>
    </location>
</feature>
<keyword evidence="1" id="KW-0732">Signal</keyword>
<evidence type="ECO:0000259" key="3">
    <source>
        <dbReference type="Pfam" id="PF17996"/>
    </source>
</evidence>
<dbReference type="EMBL" id="WRXN01000013">
    <property type="protein sequence ID" value="MVT11467.1"/>
    <property type="molecule type" value="Genomic_DNA"/>
</dbReference>
<reference evidence="4 5" key="1">
    <citation type="submission" date="2019-12" db="EMBL/GenBank/DDBJ databases">
        <title>Chitinophaga sp. strain ysch24 (GDMCC 1.1355), whole genome shotgun sequence.</title>
        <authorList>
            <person name="Zhang X."/>
        </authorList>
    </citation>
    <scope>NUCLEOTIDE SEQUENCE [LARGE SCALE GENOMIC DNA]</scope>
    <source>
        <strain evidence="5">ysch24</strain>
    </source>
</reference>
<evidence type="ECO:0000313" key="4">
    <source>
        <dbReference type="EMBL" id="MVT11467.1"/>
    </source>
</evidence>
<comment type="caution">
    <text evidence="4">The sequence shown here is derived from an EMBL/GenBank/DDBJ whole genome shotgun (WGS) entry which is preliminary data.</text>
</comment>
<dbReference type="SUPFAM" id="SSF52266">
    <property type="entry name" value="SGNH hydrolase"/>
    <property type="match status" value="1"/>
</dbReference>
<dbReference type="AlphaFoldDB" id="A0A7K1UAR6"/>
<dbReference type="Pfam" id="PF17996">
    <property type="entry name" value="CE2_N"/>
    <property type="match status" value="1"/>
</dbReference>
<protein>
    <submittedName>
        <fullName evidence="4">Acetyl xylan esterase</fullName>
    </submittedName>
</protein>
<dbReference type="Proteomes" id="UP000461730">
    <property type="component" value="Unassembled WGS sequence"/>
</dbReference>
<proteinExistence type="predicted"/>
<gene>
    <name evidence="4" type="ORF">GO493_24590</name>
</gene>
<dbReference type="GO" id="GO:0052689">
    <property type="term" value="F:carboxylic ester hydrolase activity"/>
    <property type="evidence" value="ECO:0007669"/>
    <property type="project" value="InterPro"/>
</dbReference>
<name>A0A7K1UAR6_9BACT</name>
<organism evidence="4 5">
    <name type="scientific">Chitinophaga tropicalis</name>
    <dbReference type="NCBI Taxonomy" id="2683588"/>
    <lineage>
        <taxon>Bacteria</taxon>
        <taxon>Pseudomonadati</taxon>
        <taxon>Bacteroidota</taxon>
        <taxon>Chitinophagia</taxon>
        <taxon>Chitinophagales</taxon>
        <taxon>Chitinophagaceae</taxon>
        <taxon>Chitinophaga</taxon>
    </lineage>
</organism>
<evidence type="ECO:0000313" key="5">
    <source>
        <dbReference type="Proteomes" id="UP000461730"/>
    </source>
</evidence>
<feature type="domain" description="Carbohydrate esterase 2 N-terminal" evidence="3">
    <location>
        <begin position="33"/>
        <end position="141"/>
    </location>
</feature>
<dbReference type="CDD" id="cd01831">
    <property type="entry name" value="Endoglucanase_E_like"/>
    <property type="match status" value="1"/>
</dbReference>
<feature type="domain" description="SGNH hydrolase-type esterase" evidence="2">
    <location>
        <begin position="150"/>
        <end position="305"/>
    </location>
</feature>
<dbReference type="Pfam" id="PF13472">
    <property type="entry name" value="Lipase_GDSL_2"/>
    <property type="match status" value="1"/>
</dbReference>
<dbReference type="Gene3D" id="3.40.50.1110">
    <property type="entry name" value="SGNH hydrolase"/>
    <property type="match status" value="1"/>
</dbReference>
<dbReference type="InterPro" id="IPR037461">
    <property type="entry name" value="CtCE2-like_dom"/>
</dbReference>
<dbReference type="PANTHER" id="PTHR37834:SF2">
    <property type="entry name" value="ESTERASE, SGNH HYDROLASE-TYPE"/>
    <property type="match status" value="1"/>
</dbReference>
<keyword evidence="5" id="KW-1185">Reference proteome</keyword>
<dbReference type="InterPro" id="IPR052762">
    <property type="entry name" value="PCW_deacetylase/CE"/>
</dbReference>
<feature type="chain" id="PRO_5029708021" evidence="1">
    <location>
        <begin position="19"/>
        <end position="352"/>
    </location>
</feature>
<dbReference type="Gene3D" id="2.60.120.260">
    <property type="entry name" value="Galactose-binding domain-like"/>
    <property type="match status" value="1"/>
</dbReference>
<dbReference type="InterPro" id="IPR040794">
    <property type="entry name" value="CE2_N"/>
</dbReference>
<evidence type="ECO:0000256" key="1">
    <source>
        <dbReference type="SAM" id="SignalP"/>
    </source>
</evidence>
<dbReference type="InterPro" id="IPR036514">
    <property type="entry name" value="SGNH_hydro_sf"/>
</dbReference>
<sequence>MKKYFLLLLLTSFLQSKAADTTFFKANNPLIQYTGRIDMADASAPKFWQPGVYIRAKFKGSYCNVVINDEILYGTSHNYIAIQVDSLPVQRLQTTGKHNVITAATGLSDEEHTITICKNTEAGIGYLQFLGLQCKALLPLPAPPSRKIELIGNSITCGMGSDLSVVPCGKGQWYDQNNAYMAYGPLTARRLDAQWQLSSVSGIGLIHSCCDMKITMPRVFDKVNMREDSIKWDFSRYQPDVVTVCLGQNDGKQDSVAFCGAYVQFIDTLRKHYPSATIICLTSPMADAELTKVLQRYLMGVVNAVNSKGDRNVYRYFFSKRYHNGCGDHPDLAEHQQIADELTACIKRIKKW</sequence>
<dbReference type="InterPro" id="IPR013830">
    <property type="entry name" value="SGNH_hydro"/>
</dbReference>
<accession>A0A7K1UAR6</accession>
<dbReference type="RefSeq" id="WP_157308892.1">
    <property type="nucleotide sequence ID" value="NZ_WRXN01000013.1"/>
</dbReference>
<dbReference type="PANTHER" id="PTHR37834">
    <property type="entry name" value="GDSL-LIKE LIPASE/ACYLHYDROLASE DOMAIN PROTEIN (AFU_ORTHOLOGUE AFUA_2G00620)"/>
    <property type="match status" value="1"/>
</dbReference>
<evidence type="ECO:0000259" key="2">
    <source>
        <dbReference type="Pfam" id="PF13472"/>
    </source>
</evidence>